<feature type="domain" description="CHHC U11-48K-type" evidence="4">
    <location>
        <begin position="5"/>
        <end position="32"/>
    </location>
</feature>
<feature type="domain" description="CHHC U11-48K-type" evidence="4">
    <location>
        <begin position="39"/>
        <end position="66"/>
    </location>
</feature>
<dbReference type="SUPFAM" id="SSF57667">
    <property type="entry name" value="beta-beta-alpha zinc fingers"/>
    <property type="match status" value="1"/>
</dbReference>
<keyword evidence="3" id="KW-0862">Zinc</keyword>
<dbReference type="PANTHER" id="PTHR21402:SF5">
    <property type="entry name" value="GAMETOCYTE SPECIFIC FACTOR 1"/>
    <property type="match status" value="1"/>
</dbReference>
<evidence type="ECO:0000256" key="3">
    <source>
        <dbReference type="ARBA" id="ARBA00022833"/>
    </source>
</evidence>
<evidence type="ECO:0000256" key="2">
    <source>
        <dbReference type="ARBA" id="ARBA00022771"/>
    </source>
</evidence>
<reference evidence="5" key="2">
    <citation type="submission" date="2025-08" db="UniProtKB">
        <authorList>
            <consortium name="Ensembl"/>
        </authorList>
    </citation>
    <scope>IDENTIFICATION</scope>
</reference>
<dbReference type="GeneTree" id="ENSGT00940000163816"/>
<dbReference type="Ensembl" id="ENSVURT00010012134.1">
    <property type="protein sequence ID" value="ENSVURP00010010691.1"/>
    <property type="gene ID" value="ENSVURG00010008256.1"/>
</dbReference>
<keyword evidence="2" id="KW-0863">Zinc-finger</keyword>
<evidence type="ECO:0000313" key="6">
    <source>
        <dbReference type="Proteomes" id="UP000314987"/>
    </source>
</evidence>
<sequence>QQLQAIECPYDPSHFVSESRMQYHLAQCKKKNPKKAKEMASCKYNARHVVPRETLQKHEATCQDKIGRQDASKLIFMNFNWNGPQAAQMQTFFTKVKVSHR</sequence>
<evidence type="ECO:0000313" key="5">
    <source>
        <dbReference type="Ensembl" id="ENSVURP00010010691.1"/>
    </source>
</evidence>
<dbReference type="InterPro" id="IPR036236">
    <property type="entry name" value="Znf_C2H2_sf"/>
</dbReference>
<proteinExistence type="predicted"/>
<dbReference type="InterPro" id="IPR022776">
    <property type="entry name" value="TRM13/UPF0224_CHHC_Znf_dom"/>
</dbReference>
<accession>A0A4X2KKZ6</accession>
<dbReference type="PANTHER" id="PTHR21402">
    <property type="entry name" value="GAMETOCYTE SPECIFIC FACTOR 1-RELATED"/>
    <property type="match status" value="1"/>
</dbReference>
<dbReference type="Proteomes" id="UP000314987">
    <property type="component" value="Unassembled WGS sequence"/>
</dbReference>
<protein>
    <recommendedName>
        <fullName evidence="4">CHHC U11-48K-type domain-containing protein</fullName>
    </recommendedName>
</protein>
<dbReference type="GO" id="GO:0008270">
    <property type="term" value="F:zinc ion binding"/>
    <property type="evidence" value="ECO:0007669"/>
    <property type="project" value="UniProtKB-KW"/>
</dbReference>
<dbReference type="STRING" id="29139.ENSVURP00010010691"/>
<keyword evidence="1" id="KW-0479">Metal-binding</keyword>
<evidence type="ECO:0000259" key="4">
    <source>
        <dbReference type="PROSITE" id="PS51800"/>
    </source>
</evidence>
<dbReference type="PROSITE" id="PS51800">
    <property type="entry name" value="ZF_CHHC_U11_48K"/>
    <property type="match status" value="2"/>
</dbReference>
<dbReference type="Pfam" id="PF05253">
    <property type="entry name" value="zf-U11-48K"/>
    <property type="match status" value="2"/>
</dbReference>
<dbReference type="AlphaFoldDB" id="A0A4X2KKZ6"/>
<organism evidence="5 6">
    <name type="scientific">Vombatus ursinus</name>
    <name type="common">Common wombat</name>
    <dbReference type="NCBI Taxonomy" id="29139"/>
    <lineage>
        <taxon>Eukaryota</taxon>
        <taxon>Metazoa</taxon>
        <taxon>Chordata</taxon>
        <taxon>Craniata</taxon>
        <taxon>Vertebrata</taxon>
        <taxon>Euteleostomi</taxon>
        <taxon>Mammalia</taxon>
        <taxon>Metatheria</taxon>
        <taxon>Diprotodontia</taxon>
        <taxon>Vombatidae</taxon>
        <taxon>Vombatus</taxon>
    </lineage>
</organism>
<evidence type="ECO:0000256" key="1">
    <source>
        <dbReference type="ARBA" id="ARBA00022723"/>
    </source>
</evidence>
<dbReference type="InterPro" id="IPR051591">
    <property type="entry name" value="UPF0224_FAM112_RNA_Proc"/>
</dbReference>
<reference evidence="5" key="3">
    <citation type="submission" date="2025-09" db="UniProtKB">
        <authorList>
            <consortium name="Ensembl"/>
        </authorList>
    </citation>
    <scope>IDENTIFICATION</scope>
</reference>
<keyword evidence="6" id="KW-1185">Reference proteome</keyword>
<reference evidence="6" key="1">
    <citation type="submission" date="2018-12" db="EMBL/GenBank/DDBJ databases">
        <authorList>
            <person name="Yazar S."/>
        </authorList>
    </citation>
    <scope>NUCLEOTIDE SEQUENCE [LARGE SCALE GENOMIC DNA]</scope>
</reference>
<name>A0A4X2KKZ6_VOMUR</name>